<sequence>MRSVCVVLFFTLIALTYAKNFEDVKAEIKNEVETEILKDLEEEDDELDDDVQEETNDARPFRRFLRRIRGRKLLPYVPAGLNIWKTVGRK</sequence>
<organism evidence="3">
    <name type="scientific">Hydra oligactis</name>
    <name type="common">Brown hydra</name>
    <dbReference type="NCBI Taxonomy" id="6088"/>
    <lineage>
        <taxon>Eukaryota</taxon>
        <taxon>Metazoa</taxon>
        <taxon>Cnidaria</taxon>
        <taxon>Hydrozoa</taxon>
        <taxon>Hydroidolina</taxon>
        <taxon>Anthoathecata</taxon>
        <taxon>Aplanulata</taxon>
        <taxon>Hydridae</taxon>
        <taxon>Hydra</taxon>
    </lineage>
</organism>
<name>R9UCX7_HYDOL</name>
<feature type="coiled-coil region" evidence="1">
    <location>
        <begin position="30"/>
        <end position="57"/>
    </location>
</feature>
<feature type="signal peptide" evidence="2">
    <location>
        <begin position="1"/>
        <end position="18"/>
    </location>
</feature>
<reference evidence="3" key="1">
    <citation type="journal article" date="2013" name="Proc. Natl. Acad. Sci. U.S.A.">
        <title>Distinct antimicrobial peptide expression determines host species-specific bacterial associations.</title>
        <authorList>
            <person name="Franzenburg S."/>
            <person name="Walter J."/>
            <person name="Kunzel S."/>
            <person name="Wang J."/>
            <person name="Baines J.F."/>
            <person name="Bosch T.C."/>
            <person name="Fraune S."/>
        </authorList>
    </citation>
    <scope>NUCLEOTIDE SEQUENCE</scope>
</reference>
<keyword evidence="1" id="KW-0175">Coiled coil</keyword>
<evidence type="ECO:0000313" key="3">
    <source>
        <dbReference type="EMBL" id="AGN53415.1"/>
    </source>
</evidence>
<evidence type="ECO:0000256" key="1">
    <source>
        <dbReference type="SAM" id="Coils"/>
    </source>
</evidence>
<dbReference type="EMBL" id="KC701508">
    <property type="protein sequence ID" value="AGN53415.1"/>
    <property type="molecule type" value="mRNA"/>
</dbReference>
<dbReference type="AlphaFoldDB" id="R9UCX7"/>
<evidence type="ECO:0000256" key="2">
    <source>
        <dbReference type="SAM" id="SignalP"/>
    </source>
</evidence>
<feature type="chain" id="PRO_5004490210" evidence="2">
    <location>
        <begin position="19"/>
        <end position="90"/>
    </location>
</feature>
<keyword evidence="2" id="KW-0732">Signal</keyword>
<protein>
    <submittedName>
        <fullName evidence="3">Arminin 10850</fullName>
    </submittedName>
</protein>
<accession>R9UCX7</accession>
<proteinExistence type="evidence at transcript level"/>